<evidence type="ECO:0000313" key="11">
    <source>
        <dbReference type="EMBL" id="EPT03671.1"/>
    </source>
</evidence>
<dbReference type="eggNOG" id="ENOG502SF42">
    <property type="taxonomic scope" value="Eukaryota"/>
</dbReference>
<dbReference type="Pfam" id="PF01328">
    <property type="entry name" value="Peroxidase_2"/>
    <property type="match status" value="1"/>
</dbReference>
<proteinExistence type="inferred from homology"/>
<keyword evidence="6" id="KW-0408">Iron</keyword>
<dbReference type="PANTHER" id="PTHR33577">
    <property type="entry name" value="STERIGMATOCYSTIN BIOSYNTHESIS PEROXIDASE STCC-RELATED"/>
    <property type="match status" value="1"/>
</dbReference>
<evidence type="ECO:0000256" key="1">
    <source>
        <dbReference type="ARBA" id="ARBA00001970"/>
    </source>
</evidence>
<dbReference type="GO" id="GO:0004601">
    <property type="term" value="F:peroxidase activity"/>
    <property type="evidence" value="ECO:0007669"/>
    <property type="project" value="UniProtKB-KW"/>
</dbReference>
<feature type="transmembrane region" description="Helical" evidence="9">
    <location>
        <begin position="56"/>
        <end position="76"/>
    </location>
</feature>
<keyword evidence="3" id="KW-0349">Heme</keyword>
<evidence type="ECO:0000256" key="6">
    <source>
        <dbReference type="ARBA" id="ARBA00023004"/>
    </source>
</evidence>
<dbReference type="HOGENOM" id="CLU_050230_5_1_1"/>
<feature type="region of interest" description="Disordered" evidence="8">
    <location>
        <begin position="1"/>
        <end position="20"/>
    </location>
</feature>
<keyword evidence="4" id="KW-0479">Metal-binding</keyword>
<comment type="cofactor">
    <cofactor evidence="1">
        <name>heme b</name>
        <dbReference type="ChEBI" id="CHEBI:60344"/>
    </cofactor>
</comment>
<dbReference type="AlphaFoldDB" id="S8FR02"/>
<dbReference type="InterPro" id="IPR000028">
    <property type="entry name" value="Chloroperoxidase"/>
</dbReference>
<keyword evidence="5" id="KW-0560">Oxidoreductase</keyword>
<comment type="similarity">
    <text evidence="7">Belongs to the chloroperoxidase family.</text>
</comment>
<protein>
    <recommendedName>
        <fullName evidence="10">Heme haloperoxidase family profile domain-containing protein</fullName>
    </recommendedName>
</protein>
<evidence type="ECO:0000256" key="4">
    <source>
        <dbReference type="ARBA" id="ARBA00022723"/>
    </source>
</evidence>
<evidence type="ECO:0000256" key="8">
    <source>
        <dbReference type="SAM" id="MobiDB-lite"/>
    </source>
</evidence>
<feature type="domain" description="Heme haloperoxidase family profile" evidence="10">
    <location>
        <begin position="6"/>
        <end position="217"/>
    </location>
</feature>
<dbReference type="EMBL" id="KE504129">
    <property type="protein sequence ID" value="EPT03671.1"/>
    <property type="molecule type" value="Genomic_DNA"/>
</dbReference>
<dbReference type="PANTHER" id="PTHR33577:SF9">
    <property type="entry name" value="PEROXIDASE STCC"/>
    <property type="match status" value="1"/>
</dbReference>
<evidence type="ECO:0000256" key="9">
    <source>
        <dbReference type="SAM" id="Phobius"/>
    </source>
</evidence>
<keyword evidence="2" id="KW-0575">Peroxidase</keyword>
<dbReference type="STRING" id="743788.S8FR02"/>
<dbReference type="OrthoDB" id="407298at2759"/>
<keyword evidence="9" id="KW-0472">Membrane</keyword>
<dbReference type="InParanoid" id="S8FR02"/>
<evidence type="ECO:0000259" key="10">
    <source>
        <dbReference type="PROSITE" id="PS51405"/>
    </source>
</evidence>
<dbReference type="GO" id="GO:0046872">
    <property type="term" value="F:metal ion binding"/>
    <property type="evidence" value="ECO:0007669"/>
    <property type="project" value="UniProtKB-KW"/>
</dbReference>
<gene>
    <name evidence="11" type="ORF">FOMPIDRAFT_49550</name>
</gene>
<sequence>MSLALYDHTYSPPSPGASRSPCPALNALANHGYIPRNGRRISVVQLVRALVEVYNFSMPLAVVLSVIGVILCGNWWSLDLHQLAKHGLIEHNGSLVHDDARPHDAYAPTTVDPALVAQLLAVTPAPGLSMHDFAKARALRDSSIPTPLDGIHAEIARGEAALTIQTFGSHYGDIRGNLDHVEGAVSKAFLEQWLGQERLPDGWHKPEIAIGLVGTASQSRRIAQMIRQIGTAHDTEESHFHVS</sequence>
<evidence type="ECO:0000256" key="5">
    <source>
        <dbReference type="ARBA" id="ARBA00023002"/>
    </source>
</evidence>
<dbReference type="Gene3D" id="1.10.489.10">
    <property type="entry name" value="Chloroperoxidase-like"/>
    <property type="match status" value="1"/>
</dbReference>
<dbReference type="SUPFAM" id="SSF47571">
    <property type="entry name" value="Cloroperoxidase"/>
    <property type="match status" value="1"/>
</dbReference>
<evidence type="ECO:0000256" key="7">
    <source>
        <dbReference type="ARBA" id="ARBA00025795"/>
    </source>
</evidence>
<evidence type="ECO:0000256" key="3">
    <source>
        <dbReference type="ARBA" id="ARBA00022617"/>
    </source>
</evidence>
<name>S8FR02_FOMSC</name>
<keyword evidence="12" id="KW-1185">Reference proteome</keyword>
<dbReference type="Proteomes" id="UP000015241">
    <property type="component" value="Unassembled WGS sequence"/>
</dbReference>
<organism evidence="11 12">
    <name type="scientific">Fomitopsis schrenkii</name>
    <name type="common">Brown rot fungus</name>
    <dbReference type="NCBI Taxonomy" id="2126942"/>
    <lineage>
        <taxon>Eukaryota</taxon>
        <taxon>Fungi</taxon>
        <taxon>Dikarya</taxon>
        <taxon>Basidiomycota</taxon>
        <taxon>Agaricomycotina</taxon>
        <taxon>Agaricomycetes</taxon>
        <taxon>Polyporales</taxon>
        <taxon>Fomitopsis</taxon>
    </lineage>
</organism>
<accession>S8FR02</accession>
<keyword evidence="9" id="KW-0812">Transmembrane</keyword>
<evidence type="ECO:0000313" key="12">
    <source>
        <dbReference type="Proteomes" id="UP000015241"/>
    </source>
</evidence>
<dbReference type="PROSITE" id="PS51405">
    <property type="entry name" value="HEME_HALOPEROXIDASE"/>
    <property type="match status" value="1"/>
</dbReference>
<evidence type="ECO:0000256" key="2">
    <source>
        <dbReference type="ARBA" id="ARBA00022559"/>
    </source>
</evidence>
<keyword evidence="9" id="KW-1133">Transmembrane helix</keyword>
<dbReference type="InterPro" id="IPR036851">
    <property type="entry name" value="Chloroperoxidase-like_sf"/>
</dbReference>
<reference evidence="11 12" key="1">
    <citation type="journal article" date="2012" name="Science">
        <title>The Paleozoic origin of enzymatic lignin decomposition reconstructed from 31 fungal genomes.</title>
        <authorList>
            <person name="Floudas D."/>
            <person name="Binder M."/>
            <person name="Riley R."/>
            <person name="Barry K."/>
            <person name="Blanchette R.A."/>
            <person name="Henrissat B."/>
            <person name="Martinez A.T."/>
            <person name="Otillar R."/>
            <person name="Spatafora J.W."/>
            <person name="Yadav J.S."/>
            <person name="Aerts A."/>
            <person name="Benoit I."/>
            <person name="Boyd A."/>
            <person name="Carlson A."/>
            <person name="Copeland A."/>
            <person name="Coutinho P.M."/>
            <person name="de Vries R.P."/>
            <person name="Ferreira P."/>
            <person name="Findley K."/>
            <person name="Foster B."/>
            <person name="Gaskell J."/>
            <person name="Glotzer D."/>
            <person name="Gorecki P."/>
            <person name="Heitman J."/>
            <person name="Hesse C."/>
            <person name="Hori C."/>
            <person name="Igarashi K."/>
            <person name="Jurgens J.A."/>
            <person name="Kallen N."/>
            <person name="Kersten P."/>
            <person name="Kohler A."/>
            <person name="Kuees U."/>
            <person name="Kumar T.K.A."/>
            <person name="Kuo A."/>
            <person name="LaButti K."/>
            <person name="Larrondo L.F."/>
            <person name="Lindquist E."/>
            <person name="Ling A."/>
            <person name="Lombard V."/>
            <person name="Lucas S."/>
            <person name="Lundell T."/>
            <person name="Martin R."/>
            <person name="McLaughlin D.J."/>
            <person name="Morgenstern I."/>
            <person name="Morin E."/>
            <person name="Murat C."/>
            <person name="Nagy L.G."/>
            <person name="Nolan M."/>
            <person name="Ohm R.A."/>
            <person name="Patyshakuliyeva A."/>
            <person name="Rokas A."/>
            <person name="Ruiz-Duenas F.J."/>
            <person name="Sabat G."/>
            <person name="Salamov A."/>
            <person name="Samejima M."/>
            <person name="Schmutz J."/>
            <person name="Slot J.C."/>
            <person name="St John F."/>
            <person name="Stenlid J."/>
            <person name="Sun H."/>
            <person name="Sun S."/>
            <person name="Syed K."/>
            <person name="Tsang A."/>
            <person name="Wiebenga A."/>
            <person name="Young D."/>
            <person name="Pisabarro A."/>
            <person name="Eastwood D.C."/>
            <person name="Martin F."/>
            <person name="Cullen D."/>
            <person name="Grigoriev I.V."/>
            <person name="Hibbett D.S."/>
        </authorList>
    </citation>
    <scope>NUCLEOTIDE SEQUENCE</scope>
    <source>
        <strain evidence="12">FP-58527</strain>
    </source>
</reference>